<protein>
    <submittedName>
        <fullName evidence="1">Uncharacterized protein</fullName>
    </submittedName>
</protein>
<proteinExistence type="predicted"/>
<evidence type="ECO:0000313" key="2">
    <source>
        <dbReference type="Proteomes" id="UP000237347"/>
    </source>
</evidence>
<evidence type="ECO:0000313" key="1">
    <source>
        <dbReference type="EMBL" id="KAK7843979.1"/>
    </source>
</evidence>
<name>A0AAW0KZG2_QUESU</name>
<accession>A0AAW0KZG2</accession>
<dbReference type="EMBL" id="PKMF04000193">
    <property type="protein sequence ID" value="KAK7843979.1"/>
    <property type="molecule type" value="Genomic_DNA"/>
</dbReference>
<reference evidence="1 2" key="1">
    <citation type="journal article" date="2018" name="Sci. Data">
        <title>The draft genome sequence of cork oak.</title>
        <authorList>
            <person name="Ramos A.M."/>
            <person name="Usie A."/>
            <person name="Barbosa P."/>
            <person name="Barros P.M."/>
            <person name="Capote T."/>
            <person name="Chaves I."/>
            <person name="Simoes F."/>
            <person name="Abreu I."/>
            <person name="Carrasquinho I."/>
            <person name="Faro C."/>
            <person name="Guimaraes J.B."/>
            <person name="Mendonca D."/>
            <person name="Nobrega F."/>
            <person name="Rodrigues L."/>
            <person name="Saibo N.J.M."/>
            <person name="Varela M.C."/>
            <person name="Egas C."/>
            <person name="Matos J."/>
            <person name="Miguel C.M."/>
            <person name="Oliveira M.M."/>
            <person name="Ricardo C.P."/>
            <person name="Goncalves S."/>
        </authorList>
    </citation>
    <scope>NUCLEOTIDE SEQUENCE [LARGE SCALE GENOMIC DNA]</scope>
    <source>
        <strain evidence="2">cv. HL8</strain>
    </source>
</reference>
<keyword evidence="2" id="KW-1185">Reference proteome</keyword>
<gene>
    <name evidence="1" type="ORF">CFP56_011693</name>
</gene>
<sequence length="72" mass="7807">MSPCSSSLLCKARAQHSNLDLKLLLLLRRAFHFVKFSSASPSMADCRELQGSDLTAESRAVAGVRASDFGLH</sequence>
<dbReference type="AlphaFoldDB" id="A0AAW0KZG2"/>
<organism evidence="1 2">
    <name type="scientific">Quercus suber</name>
    <name type="common">Cork oak</name>
    <dbReference type="NCBI Taxonomy" id="58331"/>
    <lineage>
        <taxon>Eukaryota</taxon>
        <taxon>Viridiplantae</taxon>
        <taxon>Streptophyta</taxon>
        <taxon>Embryophyta</taxon>
        <taxon>Tracheophyta</taxon>
        <taxon>Spermatophyta</taxon>
        <taxon>Magnoliopsida</taxon>
        <taxon>eudicotyledons</taxon>
        <taxon>Gunneridae</taxon>
        <taxon>Pentapetalae</taxon>
        <taxon>rosids</taxon>
        <taxon>fabids</taxon>
        <taxon>Fagales</taxon>
        <taxon>Fagaceae</taxon>
        <taxon>Quercus</taxon>
    </lineage>
</organism>
<comment type="caution">
    <text evidence="1">The sequence shown here is derived from an EMBL/GenBank/DDBJ whole genome shotgun (WGS) entry which is preliminary data.</text>
</comment>
<dbReference type="Proteomes" id="UP000237347">
    <property type="component" value="Unassembled WGS sequence"/>
</dbReference>